<dbReference type="PANTHER" id="PTHR42951">
    <property type="entry name" value="METALLO-BETA-LACTAMASE DOMAIN-CONTAINING"/>
    <property type="match status" value="1"/>
</dbReference>
<evidence type="ECO:0000313" key="3">
    <source>
        <dbReference type="Proteomes" id="UP000306409"/>
    </source>
</evidence>
<sequence>MTKIYEIGNFILRNYILETSCGFIAIDTGYPEGQLAFIKKFQKIAPLSELKYIFLTHAHDDHAGFLRSLLNECDAKVILNPVGIPVLEAGENKILPGAGYSNRLAASTFGKAKKEFNFPSVQLGDKAILINSEEEQFFESLGLPLKIVFLPGHTADSIGLYDKSNNILFCGDAAMNAVISLGYHTIWIDDVTQFGQSWDKMIALNPKKIYPSHGNPFSPSKLQKYRHFMDKRKLIPIE</sequence>
<dbReference type="InterPro" id="IPR001279">
    <property type="entry name" value="Metallo-B-lactamas"/>
</dbReference>
<accession>A0A4U7J7Q5</accession>
<feature type="domain" description="Metallo-beta-lactamase" evidence="1">
    <location>
        <begin position="11"/>
        <end position="213"/>
    </location>
</feature>
<dbReference type="SUPFAM" id="SSF56281">
    <property type="entry name" value="Metallo-hydrolase/oxidoreductase"/>
    <property type="match status" value="1"/>
</dbReference>
<dbReference type="RefSeq" id="WP_137699225.1">
    <property type="nucleotide sequence ID" value="NZ_CP061336.1"/>
</dbReference>
<dbReference type="Proteomes" id="UP000306409">
    <property type="component" value="Chromosome"/>
</dbReference>
<evidence type="ECO:0000259" key="1">
    <source>
        <dbReference type="SMART" id="SM00849"/>
    </source>
</evidence>
<dbReference type="InterPro" id="IPR036866">
    <property type="entry name" value="RibonucZ/Hydroxyglut_hydro"/>
</dbReference>
<dbReference type="Gene3D" id="3.60.15.10">
    <property type="entry name" value="Ribonuclease Z/Hydroxyacylglutathione hydrolase-like"/>
    <property type="match status" value="1"/>
</dbReference>
<organism evidence="2 3">
    <name type="scientific">Ruminiclostridium herbifermentans</name>
    <dbReference type="NCBI Taxonomy" id="2488810"/>
    <lineage>
        <taxon>Bacteria</taxon>
        <taxon>Bacillati</taxon>
        <taxon>Bacillota</taxon>
        <taxon>Clostridia</taxon>
        <taxon>Eubacteriales</taxon>
        <taxon>Oscillospiraceae</taxon>
        <taxon>Ruminiclostridium</taxon>
    </lineage>
</organism>
<evidence type="ECO:0000313" key="2">
    <source>
        <dbReference type="EMBL" id="QNU66488.1"/>
    </source>
</evidence>
<proteinExistence type="predicted"/>
<dbReference type="GO" id="GO:0016787">
    <property type="term" value="F:hydrolase activity"/>
    <property type="evidence" value="ECO:0007669"/>
    <property type="project" value="UniProtKB-KW"/>
</dbReference>
<dbReference type="PANTHER" id="PTHR42951:SF17">
    <property type="entry name" value="METALLO-BETA-LACTAMASE DOMAIN-CONTAINING PROTEIN"/>
    <property type="match status" value="1"/>
</dbReference>
<gene>
    <name evidence="2" type="ORF">EHE19_016740</name>
</gene>
<dbReference type="Pfam" id="PF00753">
    <property type="entry name" value="Lactamase_B"/>
    <property type="match status" value="1"/>
</dbReference>
<dbReference type="OrthoDB" id="367237at2"/>
<dbReference type="SMART" id="SM00849">
    <property type="entry name" value="Lactamase_B"/>
    <property type="match status" value="1"/>
</dbReference>
<dbReference type="KEGG" id="rher:EHE19_016740"/>
<keyword evidence="2" id="KW-0378">Hydrolase</keyword>
<protein>
    <submittedName>
        <fullName evidence="2">MBL fold metallo-hydrolase</fullName>
    </submittedName>
</protein>
<dbReference type="EMBL" id="CP061336">
    <property type="protein sequence ID" value="QNU66488.1"/>
    <property type="molecule type" value="Genomic_DNA"/>
</dbReference>
<dbReference type="InterPro" id="IPR050855">
    <property type="entry name" value="NDM-1-like"/>
</dbReference>
<dbReference type="AlphaFoldDB" id="A0A4U7J7Q5"/>
<keyword evidence="3" id="KW-1185">Reference proteome</keyword>
<name>A0A4U7J7Q5_9FIRM</name>
<reference evidence="2 3" key="1">
    <citation type="submission" date="2020-09" db="EMBL/GenBank/DDBJ databases">
        <title>Characterization and genome sequencing of Ruminiclostridium sp. nov. MA18.</title>
        <authorList>
            <person name="Rettenmaier R."/>
            <person name="Kowollik M.-L."/>
            <person name="Liebl W."/>
            <person name="Zverlov V."/>
        </authorList>
    </citation>
    <scope>NUCLEOTIDE SEQUENCE [LARGE SCALE GENOMIC DNA]</scope>
    <source>
        <strain evidence="2 3">MA18</strain>
    </source>
</reference>